<sequence>MWERFTGAARSVVRGAVAHADRAGSRTVGEPELLLALLDRRDTPAAAVLDGLGAPRTALAADLATDRRRGGVSAADAAALAGLGIDVDAVVARVEDAHGVGALAGGPTGGGRRAGRRAWTRHRFAPDARAALERALRIAAGRGERHIGDEHLLLALTVRSGPAGSVLAGHGVTHDAVVRILGERTAGRAS</sequence>
<accession>A0A401R7F5</accession>
<dbReference type="PROSITE" id="PS51903">
    <property type="entry name" value="CLP_R"/>
    <property type="match status" value="1"/>
</dbReference>
<dbReference type="Proteomes" id="UP000288351">
    <property type="component" value="Unassembled WGS sequence"/>
</dbReference>
<protein>
    <submittedName>
        <fullName evidence="3">Peptidase</fullName>
    </submittedName>
</protein>
<dbReference type="InterPro" id="IPR004176">
    <property type="entry name" value="Clp_R_N"/>
</dbReference>
<reference evidence="3 4" key="1">
    <citation type="journal article" date="2019" name="Microbiol. Resour. Announc.">
        <title>Draft Genome Sequence of the Most Traditional epsilon-Poly-l-Lysine Producer, Streptomyces albulus NBRC14147.</title>
        <authorList>
            <person name="Yamanaka K."/>
            <person name="Hamano Y."/>
        </authorList>
    </citation>
    <scope>NUCLEOTIDE SEQUENCE [LARGE SCALE GENOMIC DNA]</scope>
    <source>
        <strain evidence="3 4">NBRC 14147</strain>
    </source>
</reference>
<dbReference type="SUPFAM" id="SSF81923">
    <property type="entry name" value="Double Clp-N motif"/>
    <property type="match status" value="2"/>
</dbReference>
<keyword evidence="1" id="KW-0677">Repeat</keyword>
<evidence type="ECO:0000313" key="4">
    <source>
        <dbReference type="Proteomes" id="UP000288351"/>
    </source>
</evidence>
<evidence type="ECO:0000313" key="3">
    <source>
        <dbReference type="EMBL" id="GCB93546.1"/>
    </source>
</evidence>
<dbReference type="EMBL" id="BHXC01000007">
    <property type="protein sequence ID" value="GCB93546.1"/>
    <property type="molecule type" value="Genomic_DNA"/>
</dbReference>
<evidence type="ECO:0000259" key="2">
    <source>
        <dbReference type="PROSITE" id="PS51903"/>
    </source>
</evidence>
<dbReference type="Pfam" id="PF02861">
    <property type="entry name" value="Clp_N"/>
    <property type="match status" value="1"/>
</dbReference>
<dbReference type="AlphaFoldDB" id="A0A401R7F5"/>
<dbReference type="InterPro" id="IPR036628">
    <property type="entry name" value="Clp_N_dom_sf"/>
</dbReference>
<proteinExistence type="predicted"/>
<comment type="caution">
    <text evidence="3">The sequence shown here is derived from an EMBL/GenBank/DDBJ whole genome shotgun (WGS) entry which is preliminary data.</text>
</comment>
<dbReference type="Gene3D" id="1.10.1780.10">
    <property type="entry name" value="Clp, N-terminal domain"/>
    <property type="match status" value="2"/>
</dbReference>
<gene>
    <name evidence="3" type="ORF">SALB_06330</name>
</gene>
<name>A0A401R7F5_STRNR</name>
<dbReference type="RefSeq" id="WP_016571569.1">
    <property type="nucleotide sequence ID" value="NZ_BHXC01000007.1"/>
</dbReference>
<feature type="domain" description="Clp R" evidence="2">
    <location>
        <begin position="2"/>
        <end position="187"/>
    </location>
</feature>
<organism evidence="3 4">
    <name type="scientific">Streptomyces noursei</name>
    <name type="common">Streptomyces albulus</name>
    <dbReference type="NCBI Taxonomy" id="1971"/>
    <lineage>
        <taxon>Bacteria</taxon>
        <taxon>Bacillati</taxon>
        <taxon>Actinomycetota</taxon>
        <taxon>Actinomycetes</taxon>
        <taxon>Kitasatosporales</taxon>
        <taxon>Streptomycetaceae</taxon>
        <taxon>Streptomyces</taxon>
    </lineage>
</organism>
<evidence type="ECO:0000256" key="1">
    <source>
        <dbReference type="PROSITE-ProRule" id="PRU01251"/>
    </source>
</evidence>